<name>A0A7Y8GXK1_9BURK</name>
<sequence length="144" mass="16317">MNTLTQIQFQAAFAHGAVKSVEIEPVGARFAVKLLTLTGQATLVQARSTEPRLFGSVDSALKLLHKLGVRRIVLDRLDQWHPEQAELARRSRPDRAEAMTRAAEYDRWVRAKVQTSRDDPRSAISEPDWERIRSDKLAAQRQTS</sequence>
<organism evidence="3 4">
    <name type="scientific">Hydrogenophaga aromaticivorans</name>
    <dbReference type="NCBI Taxonomy" id="2610898"/>
    <lineage>
        <taxon>Bacteria</taxon>
        <taxon>Pseudomonadati</taxon>
        <taxon>Pseudomonadota</taxon>
        <taxon>Betaproteobacteria</taxon>
        <taxon>Burkholderiales</taxon>
        <taxon>Comamonadaceae</taxon>
        <taxon>Hydrogenophaga</taxon>
    </lineage>
</organism>
<evidence type="ECO:0000313" key="3">
    <source>
        <dbReference type="EMBL" id="NWF46720.1"/>
    </source>
</evidence>
<reference evidence="3 4" key="1">
    <citation type="submission" date="2019-09" db="EMBL/GenBank/DDBJ databases">
        <title>Hydrogenophaga aromatica sp. nov., isolated from a para-xylene-degrading enrichment culture.</title>
        <authorList>
            <person name="Tancsics A."/>
            <person name="Banerjee S."/>
        </authorList>
    </citation>
    <scope>NUCLEOTIDE SEQUENCE [LARGE SCALE GENOMIC DNA]</scope>
    <source>
        <strain evidence="3 4">D2P1</strain>
    </source>
</reference>
<feature type="region of interest" description="Disordered" evidence="1">
    <location>
        <begin position="113"/>
        <end position="144"/>
    </location>
</feature>
<dbReference type="InterPro" id="IPR048851">
    <property type="entry name" value="PaaA2_dom"/>
</dbReference>
<dbReference type="Gene3D" id="6.20.450.20">
    <property type="match status" value="1"/>
</dbReference>
<proteinExistence type="predicted"/>
<feature type="domain" description="Stability determinant" evidence="2">
    <location>
        <begin position="102"/>
        <end position="124"/>
    </location>
</feature>
<keyword evidence="4" id="KW-1185">Reference proteome</keyword>
<evidence type="ECO:0000259" key="2">
    <source>
        <dbReference type="Pfam" id="PF21217"/>
    </source>
</evidence>
<dbReference type="AlphaFoldDB" id="A0A7Y8GXK1"/>
<protein>
    <recommendedName>
        <fullName evidence="2">Stability determinant domain-containing protein</fullName>
    </recommendedName>
</protein>
<evidence type="ECO:0000313" key="4">
    <source>
        <dbReference type="Proteomes" id="UP000545507"/>
    </source>
</evidence>
<gene>
    <name evidence="3" type="ORF">F3K02_15890</name>
</gene>
<dbReference type="Pfam" id="PF21217">
    <property type="entry name" value="PaaA2"/>
    <property type="match status" value="1"/>
</dbReference>
<dbReference type="Proteomes" id="UP000545507">
    <property type="component" value="Unassembled WGS sequence"/>
</dbReference>
<dbReference type="EMBL" id="VYGV01000015">
    <property type="protein sequence ID" value="NWF46720.1"/>
    <property type="molecule type" value="Genomic_DNA"/>
</dbReference>
<accession>A0A7Y8GXK1</accession>
<comment type="caution">
    <text evidence="3">The sequence shown here is derived from an EMBL/GenBank/DDBJ whole genome shotgun (WGS) entry which is preliminary data.</text>
</comment>
<dbReference type="RefSeq" id="WP_177136624.1">
    <property type="nucleotide sequence ID" value="NZ_VYGV01000015.1"/>
</dbReference>
<feature type="compositionally biased region" description="Basic and acidic residues" evidence="1">
    <location>
        <begin position="128"/>
        <end position="138"/>
    </location>
</feature>
<evidence type="ECO:0000256" key="1">
    <source>
        <dbReference type="SAM" id="MobiDB-lite"/>
    </source>
</evidence>